<protein>
    <submittedName>
        <fullName evidence="2">Uncharacterized protein</fullName>
    </submittedName>
</protein>
<evidence type="ECO:0000313" key="3">
    <source>
        <dbReference type="Proteomes" id="UP000676336"/>
    </source>
</evidence>
<organism evidence="2 3">
    <name type="scientific">Rotaria magnacalcarata</name>
    <dbReference type="NCBI Taxonomy" id="392030"/>
    <lineage>
        <taxon>Eukaryota</taxon>
        <taxon>Metazoa</taxon>
        <taxon>Spiralia</taxon>
        <taxon>Gnathifera</taxon>
        <taxon>Rotifera</taxon>
        <taxon>Eurotatoria</taxon>
        <taxon>Bdelloidea</taxon>
        <taxon>Philodinida</taxon>
        <taxon>Philodinidae</taxon>
        <taxon>Rotaria</taxon>
    </lineage>
</organism>
<feature type="non-terminal residue" evidence="2">
    <location>
        <position position="1"/>
    </location>
</feature>
<evidence type="ECO:0000256" key="1">
    <source>
        <dbReference type="SAM" id="MobiDB-lite"/>
    </source>
</evidence>
<proteinExistence type="predicted"/>
<feature type="non-terminal residue" evidence="2">
    <location>
        <position position="77"/>
    </location>
</feature>
<feature type="compositionally biased region" description="Gly residues" evidence="1">
    <location>
        <begin position="1"/>
        <end position="21"/>
    </location>
</feature>
<accession>A0A8S3BB45</accession>
<name>A0A8S3BB45_9BILA</name>
<evidence type="ECO:0000313" key="2">
    <source>
        <dbReference type="EMBL" id="CAF4760988.1"/>
    </source>
</evidence>
<dbReference type="AlphaFoldDB" id="A0A8S3BB45"/>
<dbReference type="EMBL" id="CAJOBI010139479">
    <property type="protein sequence ID" value="CAF4760988.1"/>
    <property type="molecule type" value="Genomic_DNA"/>
</dbReference>
<feature type="compositionally biased region" description="Gly residues" evidence="1">
    <location>
        <begin position="31"/>
        <end position="46"/>
    </location>
</feature>
<feature type="region of interest" description="Disordered" evidence="1">
    <location>
        <begin position="1"/>
        <end position="59"/>
    </location>
</feature>
<gene>
    <name evidence="2" type="ORF">SMN809_LOCUS45539</name>
</gene>
<comment type="caution">
    <text evidence="2">The sequence shown here is derived from an EMBL/GenBank/DDBJ whole genome shotgun (WGS) entry which is preliminary data.</text>
</comment>
<sequence>VRPTRGPGGGGGGPGGPGGGALNKLGVDAGIRGGPGVTLPAGGSGGFPKKNVMKQSSSSGMAAKLGITENNIIHNRI</sequence>
<reference evidence="2" key="1">
    <citation type="submission" date="2021-02" db="EMBL/GenBank/DDBJ databases">
        <authorList>
            <person name="Nowell W R."/>
        </authorList>
    </citation>
    <scope>NUCLEOTIDE SEQUENCE</scope>
</reference>
<dbReference type="Proteomes" id="UP000676336">
    <property type="component" value="Unassembled WGS sequence"/>
</dbReference>